<dbReference type="CDD" id="cd08178">
    <property type="entry name" value="AAD_C"/>
    <property type="match status" value="1"/>
</dbReference>
<dbReference type="FunFam" id="1.20.1090.10:FF:000001">
    <property type="entry name" value="Aldehyde-alcohol dehydrogenase"/>
    <property type="match status" value="1"/>
</dbReference>
<dbReference type="Gene3D" id="3.40.50.1970">
    <property type="match status" value="1"/>
</dbReference>
<feature type="domain" description="Fe-containing alcohol dehydrogenase-like C-terminal" evidence="13">
    <location>
        <begin position="664"/>
        <end position="875"/>
    </location>
</feature>
<dbReference type="InterPro" id="IPR016163">
    <property type="entry name" value="Ald_DH_C"/>
</dbReference>
<dbReference type="InterPro" id="IPR016162">
    <property type="entry name" value="Ald_DH_N"/>
</dbReference>
<feature type="domain" description="Alcohol dehydrogenase iron-type/glycerol dehydrogenase GldA" evidence="12">
    <location>
        <begin position="472"/>
        <end position="651"/>
    </location>
</feature>
<evidence type="ECO:0000259" key="12">
    <source>
        <dbReference type="Pfam" id="PF00465"/>
    </source>
</evidence>
<comment type="cofactor">
    <cofactor evidence="1">
        <name>Fe(2+)</name>
        <dbReference type="ChEBI" id="CHEBI:29033"/>
    </cofactor>
</comment>
<proteinExistence type="inferred from homology"/>
<dbReference type="InterPro" id="IPR018211">
    <property type="entry name" value="ADH_Fe_CS"/>
</dbReference>
<dbReference type="InterPro" id="IPR016161">
    <property type="entry name" value="Ald_DH/histidinol_DH"/>
</dbReference>
<dbReference type="Gene3D" id="1.20.1090.10">
    <property type="entry name" value="Dehydroquinate synthase-like - alpha domain"/>
    <property type="match status" value="1"/>
</dbReference>
<dbReference type="FunFam" id="3.40.309.10:FF:000007">
    <property type="entry name" value="Aldehyde-alcohol dehydrogenase"/>
    <property type="match status" value="1"/>
</dbReference>
<dbReference type="GO" id="GO:1990362">
    <property type="term" value="F:butanol dehydrogenase (NAD+) activity"/>
    <property type="evidence" value="ECO:0007669"/>
    <property type="project" value="InterPro"/>
</dbReference>
<dbReference type="RefSeq" id="WP_271714006.1">
    <property type="nucleotide sequence ID" value="NZ_AP024169.1"/>
</dbReference>
<dbReference type="InterPro" id="IPR001670">
    <property type="entry name" value="ADH_Fe/GldA"/>
</dbReference>
<keyword evidence="2 10" id="KW-0560">Oxidoreductase</keyword>
<dbReference type="Proteomes" id="UP000595897">
    <property type="component" value="Chromosome"/>
</dbReference>
<dbReference type="Gene3D" id="3.40.605.10">
    <property type="entry name" value="Aldehyde Dehydrogenase, Chain A, domain 1"/>
    <property type="match status" value="1"/>
</dbReference>
<dbReference type="CDD" id="cd07122">
    <property type="entry name" value="ALDH_F20_ACDH"/>
    <property type="match status" value="1"/>
</dbReference>
<protein>
    <recommendedName>
        <fullName evidence="9 10">Aldehyde-alcohol dehydrogenase</fullName>
    </recommendedName>
</protein>
<keyword evidence="15" id="KW-1185">Reference proteome</keyword>
<dbReference type="AlphaFoldDB" id="A0A7R7EQC6"/>
<keyword evidence="5" id="KW-0511">Multifunctional enzyme</keyword>
<comment type="similarity">
    <text evidence="6 10">In the N-terminal section; belongs to the aldehyde dehydrogenase family.</text>
</comment>
<keyword evidence="4" id="KW-0520">NAD</keyword>
<dbReference type="GO" id="GO:0008774">
    <property type="term" value="F:acetaldehyde dehydrogenase (acetylating) activity"/>
    <property type="evidence" value="ECO:0007669"/>
    <property type="project" value="UniProtKB-UniRule"/>
</dbReference>
<dbReference type="NCBIfam" id="NF010378">
    <property type="entry name" value="PRK13805.1"/>
    <property type="match status" value="1"/>
</dbReference>
<evidence type="ECO:0000259" key="11">
    <source>
        <dbReference type="Pfam" id="PF00171"/>
    </source>
</evidence>
<comment type="similarity">
    <text evidence="7 10">In the C-terminal section; belongs to the iron-containing alcohol dehydrogenase family.</text>
</comment>
<dbReference type="GO" id="GO:0005829">
    <property type="term" value="C:cytosol"/>
    <property type="evidence" value="ECO:0007669"/>
    <property type="project" value="TreeGrafter"/>
</dbReference>
<dbReference type="KEGG" id="ahb:bsdtb5_43090"/>
<evidence type="ECO:0000256" key="2">
    <source>
        <dbReference type="ARBA" id="ARBA00023002"/>
    </source>
</evidence>
<evidence type="ECO:0000256" key="3">
    <source>
        <dbReference type="ARBA" id="ARBA00023004"/>
    </source>
</evidence>
<dbReference type="Pfam" id="PF25137">
    <property type="entry name" value="ADH_Fe_C"/>
    <property type="match status" value="1"/>
</dbReference>
<sequence>MAKKDQVQEEIKVQATTGLVDSVDALVAKMNEIREAQRIFATYTQEQVDKIFLAAATAANKQRIPLAKMAVEETGMGIVEDKVIKNHYAAEYIYNAYKDTKTCGVLEEDTSFGIKKIAEPIGLVAAVIPTTNPTSTAIFKTLICLKTRNAIIISPHPRAKNSTIAAAKVVLDAAVAAGAPAGIIGWIDVPSLELTNEVMKSADTILATGGPGMVKAAYSSGKPALGVGAGNTPVIMDESCDVRLAVNSLIHSKTFDNGMICASEQSVIVSDKIYDQVRKEFLDRGCYICNKEETQKVRETILINGALNAKIVGQSAHTIAKLAGFDIPESAKVLIGEVESVELEEQFAHEKLSPVLAMYKASSFDEAVAKAERLVADGGYGHTSSLYINVGTGKEKMDKFQAAMKTCRILINTPAAQGGIGDIYNFGLAPSLTLGCGSWGGNSVSENVGVKHLINIKTVAERRENMLWFRAPEKVYFKKGCLPVALDELKNVMGKKKAFIVTDSFLYKNGYTKCVTDQLDAMGIQHTTFYEVAPDPTLACAKEGAKAMRSFEPDCIIAIGGGSAMDAGKIMWVMYEHPEADFMDMAMRFMDIRKRVYTFPKMGEKAYFIAVPTSSGTGSEVTPFAVITDEKTGHKYPLADYELLPKMAIIDADMMMSQPKGLTSASGIDALTHALEAYASIMATDYTDGLALKAMKNIFAYLPDAYEKGSEDPIAREKMADASTLAGMAFANSFLGLCHSMAHKLGAFHHLPHGVANALLITEIMKFNAVAIPTKMGTFSQYQYPHTLERYVECANFVGIQGKNDQEKFDNFLKAIDELKAKVGIKKSIAEYGIDEKAFLDTLDSMVEQAFDDQCTGANPRYPLMKEMKEMYLKVYYGK</sequence>
<keyword evidence="3" id="KW-0408">Iron</keyword>
<feature type="domain" description="Aldehyde dehydrogenase" evidence="11">
    <location>
        <begin position="30"/>
        <end position="284"/>
    </location>
</feature>
<comment type="catalytic activity">
    <reaction evidence="8">
        <text>an aldehyde + NAD(+) + H2O = a carboxylate + NADH + 2 H(+)</text>
        <dbReference type="Rhea" id="RHEA:16185"/>
        <dbReference type="ChEBI" id="CHEBI:15377"/>
        <dbReference type="ChEBI" id="CHEBI:15378"/>
        <dbReference type="ChEBI" id="CHEBI:17478"/>
        <dbReference type="ChEBI" id="CHEBI:29067"/>
        <dbReference type="ChEBI" id="CHEBI:57540"/>
        <dbReference type="ChEBI" id="CHEBI:57945"/>
        <dbReference type="EC" id="1.2.1.3"/>
    </reaction>
</comment>
<dbReference type="InterPro" id="IPR034789">
    <property type="entry name" value="AAD_C"/>
</dbReference>
<evidence type="ECO:0000259" key="13">
    <source>
        <dbReference type="Pfam" id="PF25137"/>
    </source>
</evidence>
<dbReference type="PANTHER" id="PTHR43633">
    <property type="entry name" value="ALCOHOL DEHYDROGENASE YQHD"/>
    <property type="match status" value="1"/>
</dbReference>
<accession>A0A7R7EQC6</accession>
<dbReference type="SUPFAM" id="SSF53720">
    <property type="entry name" value="ALDH-like"/>
    <property type="match status" value="1"/>
</dbReference>
<dbReference type="GO" id="GO:0006066">
    <property type="term" value="P:alcohol metabolic process"/>
    <property type="evidence" value="ECO:0007669"/>
    <property type="project" value="InterPro"/>
</dbReference>
<dbReference type="GO" id="GO:0008106">
    <property type="term" value="F:alcohol dehydrogenase (NADP+) activity"/>
    <property type="evidence" value="ECO:0007669"/>
    <property type="project" value="TreeGrafter"/>
</dbReference>
<evidence type="ECO:0000256" key="10">
    <source>
        <dbReference type="PIRNR" id="PIRNR000111"/>
    </source>
</evidence>
<reference evidence="14 15" key="1">
    <citation type="submission" date="2020-11" db="EMBL/GenBank/DDBJ databases">
        <title>Draft genome sequencing of a Lachnospiraceae strain isolated from anoxic soil subjected to BSD treatment.</title>
        <authorList>
            <person name="Uek A."/>
            <person name="Tonouchi A."/>
        </authorList>
    </citation>
    <scope>NUCLEOTIDE SEQUENCE [LARGE SCALE GENOMIC DNA]</scope>
    <source>
        <strain evidence="14 15">TB5</strain>
    </source>
</reference>
<dbReference type="SUPFAM" id="SSF56796">
    <property type="entry name" value="Dehydroquinate synthase-like"/>
    <property type="match status" value="1"/>
</dbReference>
<evidence type="ECO:0000256" key="5">
    <source>
        <dbReference type="ARBA" id="ARBA00023268"/>
    </source>
</evidence>
<evidence type="ECO:0000256" key="8">
    <source>
        <dbReference type="ARBA" id="ARBA00049194"/>
    </source>
</evidence>
<dbReference type="Pfam" id="PF00465">
    <property type="entry name" value="Fe-ADH"/>
    <property type="match status" value="1"/>
</dbReference>
<evidence type="ECO:0000313" key="14">
    <source>
        <dbReference type="EMBL" id="BCN33014.1"/>
    </source>
</evidence>
<dbReference type="InterPro" id="IPR056798">
    <property type="entry name" value="ADH_Fe_C"/>
</dbReference>
<dbReference type="EMBL" id="AP024169">
    <property type="protein sequence ID" value="BCN33014.1"/>
    <property type="molecule type" value="Genomic_DNA"/>
</dbReference>
<dbReference type="FunFam" id="3.40.50.1970:FF:000002">
    <property type="entry name" value="Aldehyde-alcohol dehydrogenase"/>
    <property type="match status" value="1"/>
</dbReference>
<dbReference type="InterPro" id="IPR012079">
    <property type="entry name" value="Bifunc_Ald-ADH"/>
</dbReference>
<dbReference type="Pfam" id="PF00171">
    <property type="entry name" value="Aldedh"/>
    <property type="match status" value="1"/>
</dbReference>
<evidence type="ECO:0000256" key="7">
    <source>
        <dbReference type="ARBA" id="ARBA00035645"/>
    </source>
</evidence>
<dbReference type="GO" id="GO:0004029">
    <property type="term" value="F:aldehyde dehydrogenase (NAD+) activity"/>
    <property type="evidence" value="ECO:0007669"/>
    <property type="project" value="UniProtKB-EC"/>
</dbReference>
<evidence type="ECO:0000256" key="4">
    <source>
        <dbReference type="ARBA" id="ARBA00023027"/>
    </source>
</evidence>
<dbReference type="GO" id="GO:1990002">
    <property type="term" value="F:methylglyoxal reductase (NADPH) (acetol producing) activity"/>
    <property type="evidence" value="ECO:0007669"/>
    <property type="project" value="TreeGrafter"/>
</dbReference>
<name>A0A7R7EQC6_9FIRM</name>
<evidence type="ECO:0000256" key="9">
    <source>
        <dbReference type="ARBA" id="ARBA00074764"/>
    </source>
</evidence>
<dbReference type="InterPro" id="IPR015590">
    <property type="entry name" value="Aldehyde_DH_dom"/>
</dbReference>
<dbReference type="GO" id="GO:0046872">
    <property type="term" value="F:metal ion binding"/>
    <property type="evidence" value="ECO:0007669"/>
    <property type="project" value="InterPro"/>
</dbReference>
<dbReference type="Gene3D" id="3.40.309.10">
    <property type="entry name" value="Aldehyde Dehydrogenase, Chain A, domain 2"/>
    <property type="match status" value="1"/>
</dbReference>
<dbReference type="PANTHER" id="PTHR43633:SF1">
    <property type="entry name" value="ALCOHOL DEHYDROGENASE YQHD"/>
    <property type="match status" value="1"/>
</dbReference>
<evidence type="ECO:0000256" key="6">
    <source>
        <dbReference type="ARBA" id="ARBA00035641"/>
    </source>
</evidence>
<dbReference type="PROSITE" id="PS00060">
    <property type="entry name" value="ADH_IRON_2"/>
    <property type="match status" value="1"/>
</dbReference>
<dbReference type="InterPro" id="IPR044731">
    <property type="entry name" value="BDH-like"/>
</dbReference>
<gene>
    <name evidence="14" type="primary">adhE1</name>
    <name evidence="14" type="ORF">bsdtb5_43090</name>
</gene>
<dbReference type="GO" id="GO:0015976">
    <property type="term" value="P:carbon utilization"/>
    <property type="evidence" value="ECO:0007669"/>
    <property type="project" value="InterPro"/>
</dbReference>
<evidence type="ECO:0000313" key="15">
    <source>
        <dbReference type="Proteomes" id="UP000595897"/>
    </source>
</evidence>
<organism evidence="14 15">
    <name type="scientific">Anaeromicropila herbilytica</name>
    <dbReference type="NCBI Taxonomy" id="2785025"/>
    <lineage>
        <taxon>Bacteria</taxon>
        <taxon>Bacillati</taxon>
        <taxon>Bacillota</taxon>
        <taxon>Clostridia</taxon>
        <taxon>Lachnospirales</taxon>
        <taxon>Lachnospiraceae</taxon>
        <taxon>Anaeromicropila</taxon>
    </lineage>
</organism>
<evidence type="ECO:0000256" key="1">
    <source>
        <dbReference type="ARBA" id="ARBA00001954"/>
    </source>
</evidence>
<dbReference type="PIRSF" id="PIRSF000111">
    <property type="entry name" value="ALDH_ADH"/>
    <property type="match status" value="1"/>
</dbReference>